<dbReference type="Gene3D" id="1.20.1160.11">
    <property type="entry name" value="Paired amphipathic helix"/>
    <property type="match status" value="1"/>
</dbReference>
<evidence type="ECO:0000313" key="4">
    <source>
        <dbReference type="EMBL" id="CAK9203532.1"/>
    </source>
</evidence>
<dbReference type="PROSITE" id="PS51477">
    <property type="entry name" value="PAH"/>
    <property type="match status" value="1"/>
</dbReference>
<keyword evidence="5" id="KW-1185">Reference proteome</keyword>
<dbReference type="InterPro" id="IPR003822">
    <property type="entry name" value="PAH"/>
</dbReference>
<dbReference type="EMBL" id="OZ019906">
    <property type="protein sequence ID" value="CAK9203532.1"/>
    <property type="molecule type" value="Genomic_DNA"/>
</dbReference>
<evidence type="ECO:0000256" key="2">
    <source>
        <dbReference type="ARBA" id="ARBA00023242"/>
    </source>
</evidence>
<gene>
    <name evidence="4" type="ORF">CSSPTR1EN2_LOCUS6933</name>
</gene>
<evidence type="ECO:0000256" key="3">
    <source>
        <dbReference type="PROSITE-ProRule" id="PRU00810"/>
    </source>
</evidence>
<keyword evidence="2 3" id="KW-0539">Nucleus</keyword>
<accession>A0ABP0TSN6</accession>
<protein>
    <submittedName>
        <fullName evidence="4">Uncharacterized protein</fullName>
    </submittedName>
</protein>
<organism evidence="4 5">
    <name type="scientific">Sphagnum troendelagicum</name>
    <dbReference type="NCBI Taxonomy" id="128251"/>
    <lineage>
        <taxon>Eukaryota</taxon>
        <taxon>Viridiplantae</taxon>
        <taxon>Streptophyta</taxon>
        <taxon>Embryophyta</taxon>
        <taxon>Bryophyta</taxon>
        <taxon>Sphagnophytina</taxon>
        <taxon>Sphagnopsida</taxon>
        <taxon>Sphagnales</taxon>
        <taxon>Sphagnaceae</taxon>
        <taxon>Sphagnum</taxon>
    </lineage>
</organism>
<evidence type="ECO:0000256" key="1">
    <source>
        <dbReference type="ARBA" id="ARBA00004123"/>
    </source>
</evidence>
<dbReference type="Proteomes" id="UP001497512">
    <property type="component" value="Chromosome 14"/>
</dbReference>
<dbReference type="SUPFAM" id="SSF47762">
    <property type="entry name" value="PAH2 domain"/>
    <property type="match status" value="1"/>
</dbReference>
<dbReference type="InterPro" id="IPR036600">
    <property type="entry name" value="PAH_sf"/>
</dbReference>
<name>A0ABP0TSN6_9BRYO</name>
<comment type="subcellular location">
    <subcellularLocation>
        <location evidence="1 3">Nucleus</location>
    </subcellularLocation>
</comment>
<sequence>MADRESIPSQPAGPVMNSYTIAQYNKFAQVFSEAVQQEFAPDVRTRNTYLRFLGLAADLLEKRIQTTVQWEELVREQQSLRLREQVLKRLLDWKWWLLLNWAICLDLPLDDGDRMGLEMLAQRSEERDRERASTPPELFEQEARRAVVHELDQARYLVSRMKARFQERNQYYVYQAFLHNLTMHQRGEKTGDEVIHAVAAMFQTEHADFLFEFRTFLKL</sequence>
<evidence type="ECO:0000313" key="5">
    <source>
        <dbReference type="Proteomes" id="UP001497512"/>
    </source>
</evidence>
<dbReference type="Pfam" id="PF02671">
    <property type="entry name" value="PAH"/>
    <property type="match status" value="1"/>
</dbReference>
<proteinExistence type="predicted"/>
<reference evidence="4" key="1">
    <citation type="submission" date="2024-02" db="EMBL/GenBank/DDBJ databases">
        <authorList>
            <consortium name="ELIXIR-Norway"/>
            <consortium name="Elixir Norway"/>
        </authorList>
    </citation>
    <scope>NUCLEOTIDE SEQUENCE</scope>
</reference>